<gene>
    <name evidence="2" type="ORF">ABGV49_07440</name>
    <name evidence="1" type="ORF">BKX93_15825</name>
</gene>
<dbReference type="EMBL" id="CP017707">
    <property type="protein sequence ID" value="AOZ51327.1"/>
    <property type="molecule type" value="Genomic_DNA"/>
</dbReference>
<dbReference type="AlphaFoldDB" id="A0A1D9LJD5"/>
<reference evidence="1 3" key="1">
    <citation type="submission" date="2016-10" db="EMBL/GenBank/DDBJ databases">
        <title>Chromobacterium muskegensis sp. nov., an insecticidal bacterium isolated from Sphagnum bogs.</title>
        <authorList>
            <person name="Sparks M.E."/>
            <person name="Blackburn M.B."/>
            <person name="Gundersen-Rindal D.E."/>
            <person name="Mitchell A."/>
            <person name="Farrar R."/>
            <person name="Kuhar D."/>
        </authorList>
    </citation>
    <scope>NUCLEOTIDE SEQUENCE [LARGE SCALE GENOMIC DNA]</scope>
    <source>
        <strain evidence="1 3">21-1</strain>
    </source>
</reference>
<sequence>MKQQRFDIDLDKHYNATVVIACEECGRETRQHLKALLPDHALRCSCGADITMATPDIQKAERQADAIRQSYRIH</sequence>
<dbReference type="GeneID" id="68842677"/>
<dbReference type="Proteomes" id="UP001455709">
    <property type="component" value="Unassembled WGS sequence"/>
</dbReference>
<dbReference type="KEGG" id="cvc:BKX93_15825"/>
<proteinExistence type="predicted"/>
<evidence type="ECO:0000313" key="1">
    <source>
        <dbReference type="EMBL" id="AOZ51327.1"/>
    </source>
</evidence>
<dbReference type="EMBL" id="JBDOJC010000001">
    <property type="protein sequence ID" value="MEO2216880.1"/>
    <property type="molecule type" value="Genomic_DNA"/>
</dbReference>
<keyword evidence="4" id="KW-1185">Reference proteome</keyword>
<evidence type="ECO:0000313" key="3">
    <source>
        <dbReference type="Proteomes" id="UP000178776"/>
    </source>
</evidence>
<dbReference type="RefSeq" id="WP_021475044.1">
    <property type="nucleotide sequence ID" value="NZ_CP017707.1"/>
</dbReference>
<reference evidence="2 4" key="2">
    <citation type="submission" date="2024-05" db="EMBL/GenBank/DDBJ databases">
        <authorList>
            <person name="De Oliveira J.P."/>
            <person name="Noriler S.A."/>
            <person name="De Oliveira A.G."/>
            <person name="Sipoli D.S."/>
        </authorList>
    </citation>
    <scope>NUCLEOTIDE SEQUENCE [LARGE SCALE GENOMIC DNA]</scope>
    <source>
        <strain evidence="2 4">LABIM189</strain>
    </source>
</reference>
<evidence type="ECO:0000313" key="2">
    <source>
        <dbReference type="EMBL" id="MEO2216880.1"/>
    </source>
</evidence>
<protein>
    <submittedName>
        <fullName evidence="1">Uncharacterized protein</fullName>
    </submittedName>
</protein>
<accession>A0A1D9LJD5</accession>
<name>A0A1D9LJD5_9NEIS</name>
<evidence type="ECO:0000313" key="4">
    <source>
        <dbReference type="Proteomes" id="UP001455709"/>
    </source>
</evidence>
<organism evidence="1 3">
    <name type="scientific">Chromobacterium vaccinii</name>
    <dbReference type="NCBI Taxonomy" id="1108595"/>
    <lineage>
        <taxon>Bacteria</taxon>
        <taxon>Pseudomonadati</taxon>
        <taxon>Pseudomonadota</taxon>
        <taxon>Betaproteobacteria</taxon>
        <taxon>Neisseriales</taxon>
        <taxon>Chromobacteriaceae</taxon>
        <taxon>Chromobacterium</taxon>
    </lineage>
</organism>
<dbReference type="Proteomes" id="UP000178776">
    <property type="component" value="Chromosome"/>
</dbReference>